<dbReference type="AlphaFoldDB" id="A0A6V7WG60"/>
<name>A0A6V7WG60_MELEN</name>
<organism evidence="2 3">
    <name type="scientific">Meloidogyne enterolobii</name>
    <name type="common">Root-knot nematode worm</name>
    <name type="synonym">Meloidogyne mayaguensis</name>
    <dbReference type="NCBI Taxonomy" id="390850"/>
    <lineage>
        <taxon>Eukaryota</taxon>
        <taxon>Metazoa</taxon>
        <taxon>Ecdysozoa</taxon>
        <taxon>Nematoda</taxon>
        <taxon>Chromadorea</taxon>
        <taxon>Rhabditida</taxon>
        <taxon>Tylenchina</taxon>
        <taxon>Tylenchomorpha</taxon>
        <taxon>Tylenchoidea</taxon>
        <taxon>Meloidogynidae</taxon>
        <taxon>Meloidogyninae</taxon>
        <taxon>Meloidogyne</taxon>
    </lineage>
</organism>
<dbReference type="Proteomes" id="UP000580250">
    <property type="component" value="Unassembled WGS sequence"/>
</dbReference>
<proteinExistence type="predicted"/>
<evidence type="ECO:0000256" key="1">
    <source>
        <dbReference type="SAM" id="SignalP"/>
    </source>
</evidence>
<comment type="caution">
    <text evidence="2">The sequence shown here is derived from an EMBL/GenBank/DDBJ whole genome shotgun (WGS) entry which is preliminary data.</text>
</comment>
<dbReference type="EMBL" id="CAJEWN010000568">
    <property type="protein sequence ID" value="CAD2185979.1"/>
    <property type="molecule type" value="Genomic_DNA"/>
</dbReference>
<accession>A0A6V7WG60</accession>
<evidence type="ECO:0000313" key="2">
    <source>
        <dbReference type="EMBL" id="CAD2185979.1"/>
    </source>
</evidence>
<keyword evidence="1" id="KW-0732">Signal</keyword>
<feature type="signal peptide" evidence="1">
    <location>
        <begin position="1"/>
        <end position="17"/>
    </location>
</feature>
<sequence length="538" mass="61889">MEFKFYIFLLFCASIRSEVHQHKNDVIEKVNEFLTAFSNLASPMENWLEHLEVAKQSTLDLMKMSGPVSALVAASLNKAFAKESKEYQAMVNLNRGMKNSFNNLDVNLLNNQGKVLDMFDISTYLNQVTMRIASLSLSVDYATNPVFSRSVPIKQAFINACVGENGPEQILMKISRLTRLSCKSTSEEMEKLHSEALNLFLYIENYLQLKEKDYLDEYSKIRNKFLDGQYALDYATAEENLASVRDDIVEKLFKKKTVFLNEVFDLIREATSHNEQCILSSALTGNKEQTSAIQFMSEKIIADISKVINLALICANTTFIDPESIERYKERSVNHGIKIITFMKSWITKKLDLYWPNVMLTRAFEAIKDEEIQLINYNQSAERIGKELLKRGLPGKLTIFHFHMLITPYWLEGDEFLYGPICFNDSISQCNKTTNFKKVNVMTFRQRIKPHMYSCNKRTYMSLGTIIYYVYGAIGSLITKEGFSGFVFLFNKAWTWSGSWIDFGLFSQTSNTISGFGKVEYGENNLLSAYRYNLFLFV</sequence>
<evidence type="ECO:0000313" key="3">
    <source>
        <dbReference type="Proteomes" id="UP000580250"/>
    </source>
</evidence>
<protein>
    <submittedName>
        <fullName evidence="2">Uncharacterized protein</fullName>
    </submittedName>
</protein>
<gene>
    <name evidence="2" type="ORF">MENT_LOCUS38441</name>
</gene>
<reference evidence="2 3" key="1">
    <citation type="submission" date="2020-08" db="EMBL/GenBank/DDBJ databases">
        <authorList>
            <person name="Koutsovoulos G."/>
            <person name="Danchin GJ E."/>
        </authorList>
    </citation>
    <scope>NUCLEOTIDE SEQUENCE [LARGE SCALE GENOMIC DNA]</scope>
</reference>
<feature type="chain" id="PRO_5028301891" evidence="1">
    <location>
        <begin position="18"/>
        <end position="538"/>
    </location>
</feature>